<feature type="region of interest" description="Disordered" evidence="1">
    <location>
        <begin position="1"/>
        <end position="62"/>
    </location>
</feature>
<protein>
    <submittedName>
        <fullName evidence="2">Uncharacterized protein</fullName>
    </submittedName>
</protein>
<dbReference type="EMBL" id="JAPWTJ010002939">
    <property type="protein sequence ID" value="KAJ8963893.1"/>
    <property type="molecule type" value="Genomic_DNA"/>
</dbReference>
<comment type="caution">
    <text evidence="2">The sequence shown here is derived from an EMBL/GenBank/DDBJ whole genome shotgun (WGS) entry which is preliminary data.</text>
</comment>
<accession>A0ABQ9ISX4</accession>
<name>A0ABQ9ISX4_9CUCU</name>
<proteinExistence type="predicted"/>
<sequence>MAAKKQIVRAGTANATRRSTKPSPERPPSLPSPTRDNQSAPATTSVKQDNPQQPHPTRTSPAVAAAALVHPRADATADVARALPAAPAATAVLPDEVSVWEITQPR</sequence>
<feature type="compositionally biased region" description="Polar residues" evidence="1">
    <location>
        <begin position="34"/>
        <end position="60"/>
    </location>
</feature>
<evidence type="ECO:0000256" key="1">
    <source>
        <dbReference type="SAM" id="MobiDB-lite"/>
    </source>
</evidence>
<gene>
    <name evidence="2" type="ORF">NQ317_015424</name>
</gene>
<evidence type="ECO:0000313" key="3">
    <source>
        <dbReference type="Proteomes" id="UP001162164"/>
    </source>
</evidence>
<evidence type="ECO:0000313" key="2">
    <source>
        <dbReference type="EMBL" id="KAJ8963893.1"/>
    </source>
</evidence>
<keyword evidence="3" id="KW-1185">Reference proteome</keyword>
<reference evidence="2" key="1">
    <citation type="journal article" date="2023" name="Insect Mol. Biol.">
        <title>Genome sequencing provides insights into the evolution of gene families encoding plant cell wall-degrading enzymes in longhorned beetles.</title>
        <authorList>
            <person name="Shin N.R."/>
            <person name="Okamura Y."/>
            <person name="Kirsch R."/>
            <person name="Pauchet Y."/>
        </authorList>
    </citation>
    <scope>NUCLEOTIDE SEQUENCE</scope>
    <source>
        <strain evidence="2">MMC_N1</strain>
    </source>
</reference>
<dbReference type="Proteomes" id="UP001162164">
    <property type="component" value="Unassembled WGS sequence"/>
</dbReference>
<organism evidence="2 3">
    <name type="scientific">Molorchus minor</name>
    <dbReference type="NCBI Taxonomy" id="1323400"/>
    <lineage>
        <taxon>Eukaryota</taxon>
        <taxon>Metazoa</taxon>
        <taxon>Ecdysozoa</taxon>
        <taxon>Arthropoda</taxon>
        <taxon>Hexapoda</taxon>
        <taxon>Insecta</taxon>
        <taxon>Pterygota</taxon>
        <taxon>Neoptera</taxon>
        <taxon>Endopterygota</taxon>
        <taxon>Coleoptera</taxon>
        <taxon>Polyphaga</taxon>
        <taxon>Cucujiformia</taxon>
        <taxon>Chrysomeloidea</taxon>
        <taxon>Cerambycidae</taxon>
        <taxon>Lamiinae</taxon>
        <taxon>Monochamini</taxon>
        <taxon>Molorchus</taxon>
    </lineage>
</organism>